<organism evidence="2 3">
    <name type="scientific">Caerostris extrusa</name>
    <name type="common">Bark spider</name>
    <name type="synonym">Caerostris bankana</name>
    <dbReference type="NCBI Taxonomy" id="172846"/>
    <lineage>
        <taxon>Eukaryota</taxon>
        <taxon>Metazoa</taxon>
        <taxon>Ecdysozoa</taxon>
        <taxon>Arthropoda</taxon>
        <taxon>Chelicerata</taxon>
        <taxon>Arachnida</taxon>
        <taxon>Araneae</taxon>
        <taxon>Araneomorphae</taxon>
        <taxon>Entelegynae</taxon>
        <taxon>Araneoidea</taxon>
        <taxon>Araneidae</taxon>
        <taxon>Caerostris</taxon>
    </lineage>
</organism>
<evidence type="ECO:0000256" key="1">
    <source>
        <dbReference type="SAM" id="MobiDB-lite"/>
    </source>
</evidence>
<accession>A0AAV4VQK5</accession>
<sequence length="67" mass="8031">MSRYVTPNTENSGQKKEEFSKRQVKPRADGTKWNTLLRSVRTKQKQKKKIRFTDFTRNKPNTFTVRI</sequence>
<proteinExistence type="predicted"/>
<feature type="region of interest" description="Disordered" evidence="1">
    <location>
        <begin position="1"/>
        <end position="29"/>
    </location>
</feature>
<dbReference type="AlphaFoldDB" id="A0AAV4VQK5"/>
<dbReference type="Proteomes" id="UP001054945">
    <property type="component" value="Unassembled WGS sequence"/>
</dbReference>
<evidence type="ECO:0000313" key="2">
    <source>
        <dbReference type="EMBL" id="GIY72185.1"/>
    </source>
</evidence>
<feature type="compositionally biased region" description="Basic and acidic residues" evidence="1">
    <location>
        <begin position="13"/>
        <end position="29"/>
    </location>
</feature>
<gene>
    <name evidence="2" type="ORF">CEXT_641541</name>
</gene>
<evidence type="ECO:0000313" key="3">
    <source>
        <dbReference type="Proteomes" id="UP001054945"/>
    </source>
</evidence>
<feature type="compositionally biased region" description="Polar residues" evidence="1">
    <location>
        <begin position="1"/>
        <end position="12"/>
    </location>
</feature>
<protein>
    <recommendedName>
        <fullName evidence="4">Ribosomal protein S18</fullName>
    </recommendedName>
</protein>
<dbReference type="EMBL" id="BPLR01014912">
    <property type="protein sequence ID" value="GIY72185.1"/>
    <property type="molecule type" value="Genomic_DNA"/>
</dbReference>
<comment type="caution">
    <text evidence="2">The sequence shown here is derived from an EMBL/GenBank/DDBJ whole genome shotgun (WGS) entry which is preliminary data.</text>
</comment>
<reference evidence="2 3" key="1">
    <citation type="submission" date="2021-06" db="EMBL/GenBank/DDBJ databases">
        <title>Caerostris extrusa draft genome.</title>
        <authorList>
            <person name="Kono N."/>
            <person name="Arakawa K."/>
        </authorList>
    </citation>
    <scope>NUCLEOTIDE SEQUENCE [LARGE SCALE GENOMIC DNA]</scope>
</reference>
<keyword evidence="3" id="KW-1185">Reference proteome</keyword>
<name>A0AAV4VQK5_CAEEX</name>
<evidence type="ECO:0008006" key="4">
    <source>
        <dbReference type="Google" id="ProtNLM"/>
    </source>
</evidence>